<dbReference type="Pfam" id="PF26103">
    <property type="entry name" value="TPR_Epg5"/>
    <property type="match status" value="1"/>
</dbReference>
<evidence type="ECO:0000313" key="7">
    <source>
        <dbReference type="EMBL" id="CAD7395179.1"/>
    </source>
</evidence>
<dbReference type="Pfam" id="PF26573">
    <property type="entry name" value="TPR_Epg5_2"/>
    <property type="match status" value="2"/>
</dbReference>
<organism evidence="7">
    <name type="scientific">Timema poppense</name>
    <name type="common">Walking stick</name>
    <dbReference type="NCBI Taxonomy" id="170557"/>
    <lineage>
        <taxon>Eukaryota</taxon>
        <taxon>Metazoa</taxon>
        <taxon>Ecdysozoa</taxon>
        <taxon>Arthropoda</taxon>
        <taxon>Hexapoda</taxon>
        <taxon>Insecta</taxon>
        <taxon>Pterygota</taxon>
        <taxon>Neoptera</taxon>
        <taxon>Polyneoptera</taxon>
        <taxon>Phasmatodea</taxon>
        <taxon>Timematodea</taxon>
        <taxon>Timematoidea</taxon>
        <taxon>Timematidae</taxon>
        <taxon>Timema</taxon>
    </lineage>
</organism>
<evidence type="ECO:0000256" key="4">
    <source>
        <dbReference type="SAM" id="SignalP"/>
    </source>
</evidence>
<proteinExistence type="inferred from homology"/>
<feature type="region of interest" description="Disordered" evidence="3">
    <location>
        <begin position="83"/>
        <end position="113"/>
    </location>
</feature>
<dbReference type="GO" id="GO:0005737">
    <property type="term" value="C:cytoplasm"/>
    <property type="evidence" value="ECO:0007669"/>
    <property type="project" value="TreeGrafter"/>
</dbReference>
<evidence type="ECO:0008006" key="8">
    <source>
        <dbReference type="Google" id="ProtNLM"/>
    </source>
</evidence>
<feature type="domain" description="Epg5-like TPR" evidence="6">
    <location>
        <begin position="1412"/>
        <end position="1493"/>
    </location>
</feature>
<dbReference type="EMBL" id="OD000013">
    <property type="protein sequence ID" value="CAD7395179.1"/>
    <property type="molecule type" value="Genomic_DNA"/>
</dbReference>
<evidence type="ECO:0000256" key="2">
    <source>
        <dbReference type="ARBA" id="ARBA00023006"/>
    </source>
</evidence>
<feature type="signal peptide" evidence="4">
    <location>
        <begin position="1"/>
        <end position="27"/>
    </location>
</feature>
<protein>
    <recommendedName>
        <fullName evidence="8">Ectopic P granules protein 5 homolog</fullName>
    </recommendedName>
</protein>
<feature type="chain" id="PRO_5031420664" description="Ectopic P granules protein 5 homolog" evidence="4">
    <location>
        <begin position="28"/>
        <end position="2854"/>
    </location>
</feature>
<name>A0A7R9GSJ6_TIMPO</name>
<dbReference type="InterPro" id="IPR058750">
    <property type="entry name" value="TPR_Epg5"/>
</dbReference>
<feature type="domain" description="Epg5-like central TPR repeats" evidence="5">
    <location>
        <begin position="1932"/>
        <end position="2346"/>
    </location>
</feature>
<dbReference type="InterPro" id="IPR059030">
    <property type="entry name" value="TPR_Epg5_mid"/>
</dbReference>
<sequence length="2854" mass="323854">MIVLLRDVILSHVQFQLALLTLATILATEKNNLGEACKVTVEHTIRAADSTNTCPMYLACQQETNTKTIVIQVIQLLENQHLKQLKDVPPPPPKKPRSSPESSSLDDSNHYLQDSDKELVLSTTSDKEFNIQIPDNPRKPETCYSPGDFLVVKVYGKTKDTFKLYIKKKERHKYKEQPVSESIPDSPTLEDFVCSGSSPVCSRESTPTVICSQRSNNIENELLDAVKDVCDTSHSETERNKQDYIDNAITIQVHNVGLEDVKIEFSSSKTEKPDGWREDNDNILKKDVSIETEMKEIHSYRLSVKEVNTFEEDTKLESPRHGISESSVLSKVVVNESSSSTADEQKDFTTLTTQEVTPTVKIEKAKGENLLLQEKTKVNITSAIETKSTIENGRPQEQTIEEVRPFTEVQLSALYSNQELDYASEFTKEFIENHALDDKRRHYLYELLVSYLRSRNRLIVDAMNLEALTKECKEHQNLLWMIETTVVTESGECQDGNPVSASHEYKVSHFNKMSHSALNRSLTSIRDLVNEVHSLNAYSSEVLKMQVENYVQGVCTFCPEFSQLPHNAPVALHLGDPPLHMVQHLRELRMCITVLFSFQRRAVKDTQFVEDTRDWLSRLVAVLLRVATWKDHMFLLHHVLRCPSGVGTWATNYVQIPPLPFISTQYGTSPFASPHLGHMVAALATILLPIQEREQFLHEVQSCLKDSTSLDTEGDSLWILVDSDGEGDEDDGNSNRNLLKENDMVALLNQIPMDILYRHVLLINRRDERDIYDVGLITEHHLLRLFAFSTVLVRLLRQGLKTYGTPRYRQFAKRLGRLIRHTVQYASDQWESFRRYTTTSDAAMLRRIQVEYDAFFLRATQSIFSSQRLGAWQFLAVIPYNVVSVSTLWKLFYILHHDCNEDESLLSHASIYTDWEKLLVSPDLKQQFEEKLEAMPEAESFYLLTTFANMAMARSDNDMDFIRVTTLDLFRIGFLSSATKELCSKPARMLLANITSKHPSLISDLLVKLRDNFSLVGKLSLYLFKELPLKLWAPTISDMSILSHWLLQSPLSSSESTLARLIISSMDWIGASINIQLNRKVALLIVEAVLKFLPETIGNTSGGTAMLTEGVKQVSNYATSVILPQTFEQVFSVWAWETISRLRLHVLDQQHHIVWTAMANPAETVRGIPDLEVDQELELLAKGVRDKQPIACYVAILLTTWGYSIPLICTKGFMQVQLLLCYYKYEAIIEILHHVMPLFLCCEESLIKSDRFLSIIISLLTADRTYIKLAKSLISTDFPGPVLQSFGQMIEAHLEDHHRFSLINPQAFIKLWMLALTLVPGWTREPSVVYLLDILCRSAFFHLEARKTVFNMLSKQFENQSLATRNAGTISSFITWVASGSGYASSLLARPSSPECPWFAYQVLELEQEILEEKTGLWGALLRELATATGKTNVDQALKKAAQSVKMAAPPSSSLSIYRWAQQALDTPLDHPLLPLLWQKFFTLYLARIPSTTGLFSLVKESVTKLRSGIILLINTRNQPLYQESKNDLVVKIDTSVQDRGGVGDKFFEGMLNLSFHKKLKKRLQDATEYFRSKSTETNEQPESQEVQEKPTDEDNLLKEMAEFYARCCRLMRTFSLWLEEPRLHEPNLFLPALPPQYDSNKLEAILNGNKVPWLEYLDYGKVRQSQQQAFNEWKVTHFREQIIDSKSLLVPKPEEATDPKERILKRLQLYDSPVPPSPMRTIKALMPPIRADKLLNKGSVLDQLKPSFKSLLEYAQIYSIRTSEHTALDCSFLELVPQLYKDIEFEVVLNAACDCEPHMINRRPSVITCAGPATIRLRVCEARVNEGAEHMIEQNRDEYNILLQRALQPPPQKVCCGSVFIEHVITLLEAEFEINKAQGNAHISAKLQDLGVTLFYYMISLYNEESAFYPATKQLLTTCIERVGQVFISGDENQCLRLLATITQQPRLAGVLGPHFTPAATGTVTFLQCYAMVVDIVDQQTSAELCFVLLSKFDVVRWLVSRRPRLSERSQFINLVGKALTSAGLSPEDDKLMLHEVFRKHLRFMLLHDFPEHYGDVLHLLLKASENQSLALDVWFDLLNALVTGKDVPNRRLRQGLNLGKLKDEIRKYATEQKLLAHDELRETAILLANHFTKERLQYGLYGLYPKYRVYVEPLTTFLGMMGHALVVSTLQRDRGTLSDKLCEHLWPALCDMFSPWMAPYLTRNLKEPTAAWIQQLTDDRSVLLPWIIADGPHAHRMVAMFTECVRFILDTLPGKDASPPVMHAVASQACSNILCFLWQFYVSSFALTSVKDYVLNVIHASFLSLPWDRFWPSIHDLDLMLKVVDQYLPECHTFLGSVFIEVPWWTWVGHVLTAYTETVAARTHVCLLHLLVKLANEPNVRQSTKVAPLLLEAQKFAWHLVDAASYNQVVNWCVMSCDPRVILTLDQETGPVDVYTLELLQVVAAYTPTATHFHQSTLHKRQVFVRACVKLILSCASRYKVLLSKKEIAFQAAVRKLLDDVELVVTASVPAEQQVSEAGMLLAEILATVNQPVGSAISVLSVNCFIKWLSARDSTSVVLQGLLRVLGTTVTHSEYLGSILEAALQAFFRQTVSQTDVPQWQHVMAIYQSCIPRQPPVEDTLLSGGHLLSLYAQLMKILPGCRDISEEGSVLITLVKWLNVVKPTETLEGKLPLFWGKILTLSFRQCEYSGDPDLAMRSLQSLMNHLSMLAEDKTGGWGILGAIGLRKQSPVSKRCRMLSQALSVYILAQLPEGDDVRIRTTPNALGAVTFDNPDNRSNSESNSLLSRPEVHKVLASMETLTNTKQYQEFRNFVDLVTRHTLDSNNSLHNAAQVLGVLATEMYQQEYLNVLKM</sequence>
<accession>A0A7R9GSJ6</accession>
<feature type="region of interest" description="Disordered" evidence="3">
    <location>
        <begin position="1572"/>
        <end position="1593"/>
    </location>
</feature>
<dbReference type="PANTHER" id="PTHR31139">
    <property type="entry name" value="ECTOPIC P GRANULES PROTEIN 5 HOMOLOG"/>
    <property type="match status" value="1"/>
</dbReference>
<dbReference type="InterPro" id="IPR051436">
    <property type="entry name" value="Autophagy-related_EPG5"/>
</dbReference>
<dbReference type="Pfam" id="PF26106">
    <property type="entry name" value="TPR_Epg5_C"/>
    <property type="match status" value="1"/>
</dbReference>
<feature type="domain" description="Epg5-like TPR" evidence="6">
    <location>
        <begin position="1538"/>
        <end position="1659"/>
    </location>
</feature>
<comment type="similarity">
    <text evidence="1">Belongs to the EPG5 family.</text>
</comment>
<evidence type="ECO:0000259" key="5">
    <source>
        <dbReference type="Pfam" id="PF26103"/>
    </source>
</evidence>
<keyword evidence="2" id="KW-0072">Autophagy</keyword>
<gene>
    <name evidence="7" type="ORF">TPSB3V08_LOCUS67</name>
</gene>
<evidence type="ECO:0000256" key="1">
    <source>
        <dbReference type="ARBA" id="ARBA00010948"/>
    </source>
</evidence>
<dbReference type="GO" id="GO:0097352">
    <property type="term" value="P:autophagosome maturation"/>
    <property type="evidence" value="ECO:0007669"/>
    <property type="project" value="TreeGrafter"/>
</dbReference>
<reference evidence="7" key="1">
    <citation type="submission" date="2020-11" db="EMBL/GenBank/DDBJ databases">
        <authorList>
            <person name="Tran Van P."/>
        </authorList>
    </citation>
    <scope>NUCLEOTIDE SEQUENCE</scope>
</reference>
<dbReference type="PANTHER" id="PTHR31139:SF4">
    <property type="entry name" value="ECTOPIC P GRANULES PROTEIN 5 HOMOLOG"/>
    <property type="match status" value="1"/>
</dbReference>
<evidence type="ECO:0000259" key="6">
    <source>
        <dbReference type="Pfam" id="PF26573"/>
    </source>
</evidence>
<keyword evidence="4" id="KW-0732">Signal</keyword>
<evidence type="ECO:0000256" key="3">
    <source>
        <dbReference type="SAM" id="MobiDB-lite"/>
    </source>
</evidence>